<dbReference type="EMBL" id="JAAIUW010000005">
    <property type="protein sequence ID" value="KAF7831473.1"/>
    <property type="molecule type" value="Genomic_DNA"/>
</dbReference>
<organism evidence="1 2">
    <name type="scientific">Senna tora</name>
    <dbReference type="NCBI Taxonomy" id="362788"/>
    <lineage>
        <taxon>Eukaryota</taxon>
        <taxon>Viridiplantae</taxon>
        <taxon>Streptophyta</taxon>
        <taxon>Embryophyta</taxon>
        <taxon>Tracheophyta</taxon>
        <taxon>Spermatophyta</taxon>
        <taxon>Magnoliopsida</taxon>
        <taxon>eudicotyledons</taxon>
        <taxon>Gunneridae</taxon>
        <taxon>Pentapetalae</taxon>
        <taxon>rosids</taxon>
        <taxon>fabids</taxon>
        <taxon>Fabales</taxon>
        <taxon>Fabaceae</taxon>
        <taxon>Caesalpinioideae</taxon>
        <taxon>Cassia clade</taxon>
        <taxon>Senna</taxon>
    </lineage>
</organism>
<dbReference type="Proteomes" id="UP000634136">
    <property type="component" value="Unassembled WGS sequence"/>
</dbReference>
<accession>A0A834TZD6</accession>
<protein>
    <submittedName>
        <fullName evidence="1">Uncharacterized protein</fullName>
    </submittedName>
</protein>
<gene>
    <name evidence="1" type="ORF">G2W53_013806</name>
</gene>
<evidence type="ECO:0000313" key="1">
    <source>
        <dbReference type="EMBL" id="KAF7831473.1"/>
    </source>
</evidence>
<dbReference type="AlphaFoldDB" id="A0A834TZD6"/>
<keyword evidence="2" id="KW-1185">Reference proteome</keyword>
<proteinExistence type="predicted"/>
<comment type="caution">
    <text evidence="1">The sequence shown here is derived from an EMBL/GenBank/DDBJ whole genome shotgun (WGS) entry which is preliminary data.</text>
</comment>
<reference evidence="1" key="1">
    <citation type="submission" date="2020-09" db="EMBL/GenBank/DDBJ databases">
        <title>Genome-Enabled Discovery of Anthraquinone Biosynthesis in Senna tora.</title>
        <authorList>
            <person name="Kang S.-H."/>
            <person name="Pandey R.P."/>
            <person name="Lee C.-M."/>
            <person name="Sim J.-S."/>
            <person name="Jeong J.-T."/>
            <person name="Choi B.-S."/>
            <person name="Jung M."/>
            <person name="Ginzburg D."/>
            <person name="Zhao K."/>
            <person name="Won S.Y."/>
            <person name="Oh T.-J."/>
            <person name="Yu Y."/>
            <person name="Kim N.-H."/>
            <person name="Lee O.R."/>
            <person name="Lee T.-H."/>
            <person name="Bashyal P."/>
            <person name="Kim T.-S."/>
            <person name="Lee W.-H."/>
            <person name="Kawkins C."/>
            <person name="Kim C.-K."/>
            <person name="Kim J.S."/>
            <person name="Ahn B.O."/>
            <person name="Rhee S.Y."/>
            <person name="Sohng J.K."/>
        </authorList>
    </citation>
    <scope>NUCLEOTIDE SEQUENCE</scope>
    <source>
        <tissue evidence="1">Leaf</tissue>
    </source>
</reference>
<evidence type="ECO:0000313" key="2">
    <source>
        <dbReference type="Proteomes" id="UP000634136"/>
    </source>
</evidence>
<name>A0A834TZD6_9FABA</name>
<sequence length="34" mass="4035">MADTYKITEETSLQKTRNAIVDHQQSFSEIHLLW</sequence>